<keyword evidence="4" id="KW-0274">FAD</keyword>
<keyword evidence="9" id="KW-1185">Reference proteome</keyword>
<evidence type="ECO:0000256" key="5">
    <source>
        <dbReference type="ARBA" id="ARBA00023027"/>
    </source>
</evidence>
<name>A0ABQ4CPX4_9ACTN</name>
<dbReference type="RefSeq" id="WP_203713229.1">
    <property type="nucleotide sequence ID" value="NZ_BONE01000020.1"/>
</dbReference>
<evidence type="ECO:0000256" key="3">
    <source>
        <dbReference type="ARBA" id="ARBA00022630"/>
    </source>
</evidence>
<dbReference type="PANTHER" id="PTHR22912:SF151">
    <property type="entry name" value="DIHYDROLIPOYL DEHYDROGENASE, MITOCHONDRIAL"/>
    <property type="match status" value="1"/>
</dbReference>
<dbReference type="InterPro" id="IPR001100">
    <property type="entry name" value="Pyr_nuc-diS_OxRdtase"/>
</dbReference>
<organism evidence="8 9">
    <name type="scientific">Asanoa siamensis</name>
    <dbReference type="NCBI Taxonomy" id="926357"/>
    <lineage>
        <taxon>Bacteria</taxon>
        <taxon>Bacillati</taxon>
        <taxon>Actinomycetota</taxon>
        <taxon>Actinomycetes</taxon>
        <taxon>Micromonosporales</taxon>
        <taxon>Micromonosporaceae</taxon>
        <taxon>Asanoa</taxon>
    </lineage>
</organism>
<comment type="caution">
    <text evidence="8">The sequence shown here is derived from an EMBL/GenBank/DDBJ whole genome shotgun (WGS) entry which is preliminary data.</text>
</comment>
<evidence type="ECO:0000256" key="1">
    <source>
        <dbReference type="ARBA" id="ARBA00001974"/>
    </source>
</evidence>
<evidence type="ECO:0000313" key="9">
    <source>
        <dbReference type="Proteomes" id="UP000604117"/>
    </source>
</evidence>
<dbReference type="Pfam" id="PF02852">
    <property type="entry name" value="Pyr_redox_dim"/>
    <property type="match status" value="1"/>
</dbReference>
<feature type="domain" description="FAD/NAD(P)-binding" evidence="7">
    <location>
        <begin position="13"/>
        <end position="341"/>
    </location>
</feature>
<accession>A0ABQ4CPX4</accession>
<reference evidence="8 9" key="1">
    <citation type="submission" date="2021-01" db="EMBL/GenBank/DDBJ databases">
        <title>Whole genome shotgun sequence of Asanoa siamensis NBRC 107932.</title>
        <authorList>
            <person name="Komaki H."/>
            <person name="Tamura T."/>
        </authorList>
    </citation>
    <scope>NUCLEOTIDE SEQUENCE [LARGE SCALE GENOMIC DNA]</scope>
    <source>
        <strain evidence="8 9">NBRC 107932</strain>
    </source>
</reference>
<proteinExistence type="inferred from homology"/>
<dbReference type="Proteomes" id="UP000604117">
    <property type="component" value="Unassembled WGS sequence"/>
</dbReference>
<dbReference type="Pfam" id="PF07992">
    <property type="entry name" value="Pyr_redox_2"/>
    <property type="match status" value="1"/>
</dbReference>
<dbReference type="InterPro" id="IPR023753">
    <property type="entry name" value="FAD/NAD-binding_dom"/>
</dbReference>
<dbReference type="PRINTS" id="PR00368">
    <property type="entry name" value="FADPNR"/>
</dbReference>
<dbReference type="SUPFAM" id="SSF55424">
    <property type="entry name" value="FAD/NAD-linked reductases, dimerisation (C-terminal) domain"/>
    <property type="match status" value="1"/>
</dbReference>
<dbReference type="InterPro" id="IPR050151">
    <property type="entry name" value="Class-I_Pyr_Nuc-Dis_Oxidored"/>
</dbReference>
<protein>
    <submittedName>
        <fullName evidence="8">Oxidoreductase</fullName>
    </submittedName>
</protein>
<evidence type="ECO:0000313" key="8">
    <source>
        <dbReference type="EMBL" id="GIF73339.1"/>
    </source>
</evidence>
<dbReference type="InterPro" id="IPR004099">
    <property type="entry name" value="Pyr_nucl-diS_OxRdtase_dimer"/>
</dbReference>
<dbReference type="SUPFAM" id="SSF51905">
    <property type="entry name" value="FAD/NAD(P)-binding domain"/>
    <property type="match status" value="1"/>
</dbReference>
<evidence type="ECO:0000259" key="7">
    <source>
        <dbReference type="Pfam" id="PF07992"/>
    </source>
</evidence>
<dbReference type="PIRSF" id="PIRSF000350">
    <property type="entry name" value="Mercury_reductase_MerA"/>
    <property type="match status" value="1"/>
</dbReference>
<comment type="cofactor">
    <cofactor evidence="1">
        <name>FAD</name>
        <dbReference type="ChEBI" id="CHEBI:57692"/>
    </cofactor>
</comment>
<dbReference type="PRINTS" id="PR00411">
    <property type="entry name" value="PNDRDTASEI"/>
</dbReference>
<dbReference type="Gene3D" id="3.30.390.30">
    <property type="match status" value="1"/>
</dbReference>
<keyword evidence="3" id="KW-0285">Flavoprotein</keyword>
<dbReference type="InterPro" id="IPR016156">
    <property type="entry name" value="FAD/NAD-linked_Rdtase_dimer_sf"/>
</dbReference>
<dbReference type="PANTHER" id="PTHR22912">
    <property type="entry name" value="DISULFIDE OXIDOREDUCTASE"/>
    <property type="match status" value="1"/>
</dbReference>
<dbReference type="EMBL" id="BONE01000020">
    <property type="protein sequence ID" value="GIF73339.1"/>
    <property type="molecule type" value="Genomic_DNA"/>
</dbReference>
<dbReference type="Gene3D" id="3.50.50.60">
    <property type="entry name" value="FAD/NAD(P)-binding domain"/>
    <property type="match status" value="2"/>
</dbReference>
<evidence type="ECO:0000259" key="6">
    <source>
        <dbReference type="Pfam" id="PF02852"/>
    </source>
</evidence>
<comment type="similarity">
    <text evidence="2">Belongs to the class-I pyridine nucleotide-disulfide oxidoreductase family.</text>
</comment>
<sequence length="496" mass="52703">MSESATRDRDQWDVIVVGGGQAGETAAQYASQFSGLSTVLVEEDLIGGECEYWACRPSKALLMPVEARSVGRDLPGVREILGDRPLDVPAVLARRDDIAFHYADPQEVEFLEANGIDLVRGRGRLAGERTVAVTASDGSVRTITATRAVVLATGSTAAVPPTDGLAEALPWTSRDVTALREVPGRVVVLGGGPVATEAVTWLRALGADTTLVHRGPRLLKTMEPFVGEFAARHLAEAGVTLRLDTTVTRVRRPDARQRGIGHLHGGPVTVTLDNGDEIEADEIVVALGRTGGTDDIGLESVGIPAPHGYLDVDDQLTVVGTDWLYAVGDLTGLALLTHFAKYQARVAGEVITARALGRSLTEPPFDSLTTAEYDAVPHVVFLDPPVCDVGLTEAAARGRGIDVETAEYDIAAISGAAISREHYDGRAKLVVDRATDTVIGATFVGSATTELLHSATVAITGRVPVSRLWHAVASFPTVSEIWLRLLETLQLGRRRS</sequence>
<keyword evidence="5" id="KW-0520">NAD</keyword>
<gene>
    <name evidence="8" type="ORF">Asi02nite_28570</name>
</gene>
<evidence type="ECO:0000256" key="2">
    <source>
        <dbReference type="ARBA" id="ARBA00007532"/>
    </source>
</evidence>
<dbReference type="InterPro" id="IPR036188">
    <property type="entry name" value="FAD/NAD-bd_sf"/>
</dbReference>
<evidence type="ECO:0000256" key="4">
    <source>
        <dbReference type="ARBA" id="ARBA00022827"/>
    </source>
</evidence>
<feature type="domain" description="Pyridine nucleotide-disulphide oxidoreductase dimerisation" evidence="6">
    <location>
        <begin position="376"/>
        <end position="482"/>
    </location>
</feature>